<dbReference type="RefSeq" id="WP_188515418.1">
    <property type="nucleotide sequence ID" value="NZ_BMGD01000006.1"/>
</dbReference>
<dbReference type="EMBL" id="BMGD01000006">
    <property type="protein sequence ID" value="GGB74163.1"/>
    <property type="molecule type" value="Genomic_DNA"/>
</dbReference>
<gene>
    <name evidence="1" type="ORF">GCM10010833_31740</name>
</gene>
<name>A0ABQ1JPB5_9SPHN</name>
<accession>A0ABQ1JPB5</accession>
<evidence type="ECO:0000313" key="2">
    <source>
        <dbReference type="Proteomes" id="UP000614261"/>
    </source>
</evidence>
<proteinExistence type="predicted"/>
<dbReference type="Proteomes" id="UP000614261">
    <property type="component" value="Unassembled WGS sequence"/>
</dbReference>
<reference evidence="2" key="1">
    <citation type="journal article" date="2019" name="Int. J. Syst. Evol. Microbiol.">
        <title>The Global Catalogue of Microorganisms (GCM) 10K type strain sequencing project: providing services to taxonomists for standard genome sequencing and annotation.</title>
        <authorList>
            <consortium name="The Broad Institute Genomics Platform"/>
            <consortium name="The Broad Institute Genome Sequencing Center for Infectious Disease"/>
            <person name="Wu L."/>
            <person name="Ma J."/>
        </authorList>
    </citation>
    <scope>NUCLEOTIDE SEQUENCE [LARGE SCALE GENOMIC DNA]</scope>
    <source>
        <strain evidence="2">CGMCC 1.12851</strain>
    </source>
</reference>
<evidence type="ECO:0000313" key="1">
    <source>
        <dbReference type="EMBL" id="GGB74163.1"/>
    </source>
</evidence>
<organism evidence="1 2">
    <name type="scientific">Blastomonas aquatica</name>
    <dbReference type="NCBI Taxonomy" id="1510276"/>
    <lineage>
        <taxon>Bacteria</taxon>
        <taxon>Pseudomonadati</taxon>
        <taxon>Pseudomonadota</taxon>
        <taxon>Alphaproteobacteria</taxon>
        <taxon>Sphingomonadales</taxon>
        <taxon>Sphingomonadaceae</taxon>
        <taxon>Blastomonas</taxon>
    </lineage>
</organism>
<comment type="caution">
    <text evidence="1">The sequence shown here is derived from an EMBL/GenBank/DDBJ whole genome shotgun (WGS) entry which is preliminary data.</text>
</comment>
<keyword evidence="2" id="KW-1185">Reference proteome</keyword>
<protein>
    <submittedName>
        <fullName evidence="1">Uncharacterized protein</fullName>
    </submittedName>
</protein>
<sequence length="96" mass="10798">MTTLNQQTASLCRAIADEIRQVSNLVEELANVLVCDEEVAMKHIHRLQAFDLLVQRSAESARLLDRIASGVQTQLAVDEVCLEELQQRLRAKVEVI</sequence>